<keyword evidence="1" id="KW-0732">Signal</keyword>
<dbReference type="EMBL" id="BMHE01000003">
    <property type="protein sequence ID" value="GGI45097.1"/>
    <property type="molecule type" value="Genomic_DNA"/>
</dbReference>
<name>A0ABQ2BQC1_9BACL</name>
<evidence type="ECO:0000313" key="2">
    <source>
        <dbReference type="EMBL" id="GGI45097.1"/>
    </source>
</evidence>
<sequence>MSQVNKEPFLLGSIDTRAAGQRCKMLLGDLNGDGRMEILLVQPDNRQDVRYIPHQLQCLTAFDLEGHLLWQTGKPDSGAGSRGSNYQAQIADIDGDGHLEVLCVMDGRFMILNGQNGTVKTVHDLPSPEAHDCNIVANLTGGDFAGDIIVKDRYHHLWALDRHLGW</sequence>
<organism evidence="2 3">
    <name type="scientific">Paenibacillus marchantiophytorum</name>
    <dbReference type="NCBI Taxonomy" id="1619310"/>
    <lineage>
        <taxon>Bacteria</taxon>
        <taxon>Bacillati</taxon>
        <taxon>Bacillota</taxon>
        <taxon>Bacilli</taxon>
        <taxon>Bacillales</taxon>
        <taxon>Paenibacillaceae</taxon>
        <taxon>Paenibacillus</taxon>
    </lineage>
</organism>
<protein>
    <recommendedName>
        <fullName evidence="4">VCBS repeat-containing protein</fullName>
    </recommendedName>
</protein>
<dbReference type="Proteomes" id="UP000615455">
    <property type="component" value="Unassembled WGS sequence"/>
</dbReference>
<evidence type="ECO:0008006" key="4">
    <source>
        <dbReference type="Google" id="ProtNLM"/>
    </source>
</evidence>
<evidence type="ECO:0000256" key="1">
    <source>
        <dbReference type="ARBA" id="ARBA00022729"/>
    </source>
</evidence>
<gene>
    <name evidence="2" type="ORF">GCM10008018_10390</name>
</gene>
<proteinExistence type="predicted"/>
<accession>A0ABQ2BQC1</accession>
<dbReference type="InterPro" id="IPR028994">
    <property type="entry name" value="Integrin_alpha_N"/>
</dbReference>
<dbReference type="InterPro" id="IPR013517">
    <property type="entry name" value="FG-GAP"/>
</dbReference>
<evidence type="ECO:0000313" key="3">
    <source>
        <dbReference type="Proteomes" id="UP000615455"/>
    </source>
</evidence>
<dbReference type="Pfam" id="PF13517">
    <property type="entry name" value="FG-GAP_3"/>
    <property type="match status" value="1"/>
</dbReference>
<dbReference type="SUPFAM" id="SSF69318">
    <property type="entry name" value="Integrin alpha N-terminal domain"/>
    <property type="match status" value="1"/>
</dbReference>
<keyword evidence="3" id="KW-1185">Reference proteome</keyword>
<reference evidence="3" key="1">
    <citation type="journal article" date="2019" name="Int. J. Syst. Evol. Microbiol.">
        <title>The Global Catalogue of Microorganisms (GCM) 10K type strain sequencing project: providing services to taxonomists for standard genome sequencing and annotation.</title>
        <authorList>
            <consortium name="The Broad Institute Genomics Platform"/>
            <consortium name="The Broad Institute Genome Sequencing Center for Infectious Disease"/>
            <person name="Wu L."/>
            <person name="Ma J."/>
        </authorList>
    </citation>
    <scope>NUCLEOTIDE SEQUENCE [LARGE SCALE GENOMIC DNA]</scope>
    <source>
        <strain evidence="3">CGMCC 1.15043</strain>
    </source>
</reference>
<comment type="caution">
    <text evidence="2">The sequence shown here is derived from an EMBL/GenBank/DDBJ whole genome shotgun (WGS) entry which is preliminary data.</text>
</comment>